<comment type="caution">
    <text evidence="2">The sequence shown here is derived from an EMBL/GenBank/DDBJ whole genome shotgun (WGS) entry which is preliminary data.</text>
</comment>
<gene>
    <name evidence="2" type="ORF">V7S43_013732</name>
</gene>
<dbReference type="AlphaFoldDB" id="A0ABD3F2W4"/>
<proteinExistence type="predicted"/>
<evidence type="ECO:0000313" key="3">
    <source>
        <dbReference type="Proteomes" id="UP001632037"/>
    </source>
</evidence>
<dbReference type="Proteomes" id="UP001632037">
    <property type="component" value="Unassembled WGS sequence"/>
</dbReference>
<reference evidence="2 3" key="1">
    <citation type="submission" date="2024-09" db="EMBL/GenBank/DDBJ databases">
        <title>Genome sequencing and assembly of Phytophthora oleae, isolate VK10A, causative agent of rot of olive drupes.</title>
        <authorList>
            <person name="Conti Taguali S."/>
            <person name="Riolo M."/>
            <person name="La Spada F."/>
            <person name="Cacciola S.O."/>
            <person name="Dionisio G."/>
        </authorList>
    </citation>
    <scope>NUCLEOTIDE SEQUENCE [LARGE SCALE GENOMIC DNA]</scope>
    <source>
        <strain evidence="2 3">VK10A</strain>
    </source>
</reference>
<evidence type="ECO:0000256" key="1">
    <source>
        <dbReference type="SAM" id="MobiDB-lite"/>
    </source>
</evidence>
<dbReference type="Gene3D" id="2.60.120.620">
    <property type="entry name" value="q2cbj1_9rhob like domain"/>
    <property type="match status" value="1"/>
</dbReference>
<keyword evidence="3" id="KW-1185">Reference proteome</keyword>
<dbReference type="EMBL" id="JBIMZQ010000037">
    <property type="protein sequence ID" value="KAL3661123.1"/>
    <property type="molecule type" value="Genomic_DNA"/>
</dbReference>
<sequence length="297" mass="32642">MGSIEEDFEQGLWPFGGEGDAEEPSDDEVLIPSGASCAKISEILATADNKAGEYSFGGLVDSLPIVPGLIIDDVGAISFPLVPGQAKELIAKCEKSLFGHNQETKMDENVHKSWQFAPDQVKISNTQWQVGIEELTKTISQRLGYEKIPMQCSLYKVLVCGEGGCTKHQDTEKEDGMIATLAVQPPSAHEGGDLVVFRDGKERYRHNFGKTDGMAAFLTHFAVHYADAKYALEKVTKGYRLSLVYSLCLPPTMRYLERDSSLPTCDDLADAISEMSSEEESFVLLLSPNYTKKSIEN</sequence>
<accession>A0ABD3F2W4</accession>
<dbReference type="PANTHER" id="PTHR33099:SF7">
    <property type="entry name" value="MYND-TYPE DOMAIN-CONTAINING PROTEIN"/>
    <property type="match status" value="1"/>
</dbReference>
<evidence type="ECO:0008006" key="4">
    <source>
        <dbReference type="Google" id="ProtNLM"/>
    </source>
</evidence>
<feature type="region of interest" description="Disordered" evidence="1">
    <location>
        <begin position="1"/>
        <end position="26"/>
    </location>
</feature>
<name>A0ABD3F2W4_9STRA</name>
<protein>
    <recommendedName>
        <fullName evidence="4">Fe2OG dioxygenase domain-containing protein</fullName>
    </recommendedName>
</protein>
<evidence type="ECO:0000313" key="2">
    <source>
        <dbReference type="EMBL" id="KAL3661123.1"/>
    </source>
</evidence>
<dbReference type="PANTHER" id="PTHR33099">
    <property type="entry name" value="FE2OG DIOXYGENASE DOMAIN-CONTAINING PROTEIN"/>
    <property type="match status" value="1"/>
</dbReference>
<organism evidence="2 3">
    <name type="scientific">Phytophthora oleae</name>
    <dbReference type="NCBI Taxonomy" id="2107226"/>
    <lineage>
        <taxon>Eukaryota</taxon>
        <taxon>Sar</taxon>
        <taxon>Stramenopiles</taxon>
        <taxon>Oomycota</taxon>
        <taxon>Peronosporomycetes</taxon>
        <taxon>Peronosporales</taxon>
        <taxon>Peronosporaceae</taxon>
        <taxon>Phytophthora</taxon>
    </lineage>
</organism>